<evidence type="ECO:0000256" key="1">
    <source>
        <dbReference type="SAM" id="SignalP"/>
    </source>
</evidence>
<dbReference type="AlphaFoldDB" id="A0AAV4HQW5"/>
<comment type="caution">
    <text evidence="2">The sequence shown here is derived from an EMBL/GenBank/DDBJ whole genome shotgun (WGS) entry which is preliminary data.</text>
</comment>
<sequence>MLWLIWSVVSPLAPCRTLRSLRPVLVEMPILYSCSQNFESSFVSLGFGLSDMDAWIETWNDVRERLPIPLSTSCRKDFGSHYRPLVGKTSDPTIDLLWERLPIPLSTFCKERLPIPLSTSSRKDFRSHY</sequence>
<evidence type="ECO:0000313" key="2">
    <source>
        <dbReference type="EMBL" id="GFR99850.1"/>
    </source>
</evidence>
<keyword evidence="3" id="KW-1185">Reference proteome</keyword>
<feature type="signal peptide" evidence="1">
    <location>
        <begin position="1"/>
        <end position="17"/>
    </location>
</feature>
<gene>
    <name evidence="2" type="ORF">ElyMa_004538600</name>
</gene>
<dbReference type="EMBL" id="BMAT01009159">
    <property type="protein sequence ID" value="GFR99850.1"/>
    <property type="molecule type" value="Genomic_DNA"/>
</dbReference>
<reference evidence="2 3" key="1">
    <citation type="journal article" date="2021" name="Elife">
        <title>Chloroplast acquisition without the gene transfer in kleptoplastic sea slugs, Plakobranchus ocellatus.</title>
        <authorList>
            <person name="Maeda T."/>
            <person name="Takahashi S."/>
            <person name="Yoshida T."/>
            <person name="Shimamura S."/>
            <person name="Takaki Y."/>
            <person name="Nagai Y."/>
            <person name="Toyoda A."/>
            <person name="Suzuki Y."/>
            <person name="Arimoto A."/>
            <person name="Ishii H."/>
            <person name="Satoh N."/>
            <person name="Nishiyama T."/>
            <person name="Hasebe M."/>
            <person name="Maruyama T."/>
            <person name="Minagawa J."/>
            <person name="Obokata J."/>
            <person name="Shigenobu S."/>
        </authorList>
    </citation>
    <scope>NUCLEOTIDE SEQUENCE [LARGE SCALE GENOMIC DNA]</scope>
</reference>
<accession>A0AAV4HQW5</accession>
<feature type="chain" id="PRO_5043629658" evidence="1">
    <location>
        <begin position="18"/>
        <end position="129"/>
    </location>
</feature>
<name>A0AAV4HQW5_9GAST</name>
<keyword evidence="1" id="KW-0732">Signal</keyword>
<evidence type="ECO:0000313" key="3">
    <source>
        <dbReference type="Proteomes" id="UP000762676"/>
    </source>
</evidence>
<organism evidence="2 3">
    <name type="scientific">Elysia marginata</name>
    <dbReference type="NCBI Taxonomy" id="1093978"/>
    <lineage>
        <taxon>Eukaryota</taxon>
        <taxon>Metazoa</taxon>
        <taxon>Spiralia</taxon>
        <taxon>Lophotrochozoa</taxon>
        <taxon>Mollusca</taxon>
        <taxon>Gastropoda</taxon>
        <taxon>Heterobranchia</taxon>
        <taxon>Euthyneura</taxon>
        <taxon>Panpulmonata</taxon>
        <taxon>Sacoglossa</taxon>
        <taxon>Placobranchoidea</taxon>
        <taxon>Plakobranchidae</taxon>
        <taxon>Elysia</taxon>
    </lineage>
</organism>
<proteinExistence type="predicted"/>
<dbReference type="Proteomes" id="UP000762676">
    <property type="component" value="Unassembled WGS sequence"/>
</dbReference>
<protein>
    <submittedName>
        <fullName evidence="2">Uncharacterized protein</fullName>
    </submittedName>
</protein>